<accession>A0A4V2MWD7</accession>
<feature type="transmembrane region" description="Helical" evidence="2">
    <location>
        <begin position="119"/>
        <end position="141"/>
    </location>
</feature>
<gene>
    <name evidence="3" type="ORF">EIP91_002444</name>
</gene>
<sequence length="255" mass="27787">MSDPSLPAVLELLLDYLSDYLPPTAVDILETLITHLWNLTSSFATLVFTMASSPSTSWSAEKILPPIITLLAAYLALVSFYRTTGWMIRTAFAFVKWGFILSTLGAFAGYILANGAHEAAGNGLGAAGVLPMIGGYVLDWLNGAKPSDASKKPRTRSGTTRTKAQSKSKSRPNAWDSWDRHQDWQYTANSQDGRDPAAEVQKVLGDMLGSAQKVVAESGWWEVAKGAVNNFQTKAEEVKKDGGRSRREKNASRSR</sequence>
<protein>
    <submittedName>
        <fullName evidence="3">Uncharacterized protein</fullName>
    </submittedName>
</protein>
<keyword evidence="2" id="KW-1133">Transmembrane helix</keyword>
<organism evidence="3 4">
    <name type="scientific">Steccherinum ochraceum</name>
    <dbReference type="NCBI Taxonomy" id="92696"/>
    <lineage>
        <taxon>Eukaryota</taxon>
        <taxon>Fungi</taxon>
        <taxon>Dikarya</taxon>
        <taxon>Basidiomycota</taxon>
        <taxon>Agaricomycotina</taxon>
        <taxon>Agaricomycetes</taxon>
        <taxon>Polyporales</taxon>
        <taxon>Steccherinaceae</taxon>
        <taxon>Steccherinum</taxon>
    </lineage>
</organism>
<dbReference type="OrthoDB" id="2502792at2759"/>
<evidence type="ECO:0000313" key="4">
    <source>
        <dbReference type="Proteomes" id="UP000292702"/>
    </source>
</evidence>
<evidence type="ECO:0000256" key="1">
    <source>
        <dbReference type="SAM" id="MobiDB-lite"/>
    </source>
</evidence>
<evidence type="ECO:0000256" key="2">
    <source>
        <dbReference type="SAM" id="Phobius"/>
    </source>
</evidence>
<dbReference type="EMBL" id="RWJN01000172">
    <property type="protein sequence ID" value="TCD65597.1"/>
    <property type="molecule type" value="Genomic_DNA"/>
</dbReference>
<keyword evidence="2" id="KW-0472">Membrane</keyword>
<keyword evidence="4" id="KW-1185">Reference proteome</keyword>
<name>A0A4V2MWD7_9APHY</name>
<dbReference type="AlphaFoldDB" id="A0A4V2MWD7"/>
<evidence type="ECO:0000313" key="3">
    <source>
        <dbReference type="EMBL" id="TCD65597.1"/>
    </source>
</evidence>
<proteinExistence type="predicted"/>
<feature type="transmembrane region" description="Helical" evidence="2">
    <location>
        <begin position="63"/>
        <end position="81"/>
    </location>
</feature>
<reference evidence="3 4" key="1">
    <citation type="submission" date="2018-11" db="EMBL/GenBank/DDBJ databases">
        <title>Genome assembly of Steccherinum ochraceum LE-BIN_3174, the white-rot fungus of the Steccherinaceae family (The Residual Polyporoid clade, Polyporales, Basidiomycota).</title>
        <authorList>
            <person name="Fedorova T.V."/>
            <person name="Glazunova O.A."/>
            <person name="Landesman E.O."/>
            <person name="Moiseenko K.V."/>
            <person name="Psurtseva N.V."/>
            <person name="Savinova O.S."/>
            <person name="Shakhova N.V."/>
            <person name="Tyazhelova T.V."/>
            <person name="Vasina D.V."/>
        </authorList>
    </citation>
    <scope>NUCLEOTIDE SEQUENCE [LARGE SCALE GENOMIC DNA]</scope>
    <source>
        <strain evidence="3 4">LE-BIN_3174</strain>
    </source>
</reference>
<feature type="compositionally biased region" description="Basic and acidic residues" evidence="1">
    <location>
        <begin position="234"/>
        <end position="255"/>
    </location>
</feature>
<comment type="caution">
    <text evidence="3">The sequence shown here is derived from an EMBL/GenBank/DDBJ whole genome shotgun (WGS) entry which is preliminary data.</text>
</comment>
<dbReference type="Proteomes" id="UP000292702">
    <property type="component" value="Unassembled WGS sequence"/>
</dbReference>
<feature type="region of interest" description="Disordered" evidence="1">
    <location>
        <begin position="233"/>
        <end position="255"/>
    </location>
</feature>
<keyword evidence="2" id="KW-0812">Transmembrane</keyword>
<feature type="transmembrane region" description="Helical" evidence="2">
    <location>
        <begin position="93"/>
        <end position="113"/>
    </location>
</feature>
<feature type="region of interest" description="Disordered" evidence="1">
    <location>
        <begin position="147"/>
        <end position="179"/>
    </location>
</feature>